<dbReference type="GO" id="GO:0006935">
    <property type="term" value="P:chemotaxis"/>
    <property type="evidence" value="ECO:0007669"/>
    <property type="project" value="UniProtKB-KW"/>
</dbReference>
<dbReference type="EMBL" id="SMCO01000001">
    <property type="protein sequence ID" value="TCV90774.1"/>
    <property type="molecule type" value="Genomic_DNA"/>
</dbReference>
<evidence type="ECO:0000256" key="6">
    <source>
        <dbReference type="ARBA" id="ARBA00022692"/>
    </source>
</evidence>
<comment type="subcellular location">
    <subcellularLocation>
        <location evidence="10">Cell inner membrane</location>
    </subcellularLocation>
    <subcellularLocation>
        <location evidence="2">Cell membrane</location>
        <topology evidence="2">Single-pass membrane protein</topology>
    </subcellularLocation>
</comment>
<evidence type="ECO:0000256" key="1">
    <source>
        <dbReference type="ARBA" id="ARBA00002254"/>
    </source>
</evidence>
<dbReference type="Pfam" id="PF03748">
    <property type="entry name" value="FliL"/>
    <property type="match status" value="1"/>
</dbReference>
<evidence type="ECO:0000256" key="2">
    <source>
        <dbReference type="ARBA" id="ARBA00004162"/>
    </source>
</evidence>
<dbReference type="GO" id="GO:0005886">
    <property type="term" value="C:plasma membrane"/>
    <property type="evidence" value="ECO:0007669"/>
    <property type="project" value="UniProtKB-SubCell"/>
</dbReference>
<comment type="function">
    <text evidence="1 10">Controls the rotational direction of flagella during chemotaxis.</text>
</comment>
<dbReference type="GO" id="GO:0009425">
    <property type="term" value="C:bacterial-type flagellum basal body"/>
    <property type="evidence" value="ECO:0007669"/>
    <property type="project" value="InterPro"/>
</dbReference>
<keyword evidence="10" id="KW-0997">Cell inner membrane</keyword>
<dbReference type="RefSeq" id="WP_124947337.1">
    <property type="nucleotide sequence ID" value="NZ_BHVT01000073.1"/>
</dbReference>
<sequence length="163" mass="18043">MSKAKKEEIVEEIVEGAPKKKGKLMLIIILVVLLAGGGGAGWYFTQGKKDPHAAPEKKVEAPPVFEKLEQFTVNLTGGEHYLQTEISLKISDPKLGEDIKLHMPEIRDVLLRLLSSKQAEDLATMEGKKQLSEEIEKQINKVLGVKKPKEGVLAVLFTSFIIQ</sequence>
<name>A0A4R3YIE8_9PROT</name>
<comment type="similarity">
    <text evidence="3 10">Belongs to the FliL family.</text>
</comment>
<dbReference type="PANTHER" id="PTHR35091:SF2">
    <property type="entry name" value="FLAGELLAR PROTEIN FLIL"/>
    <property type="match status" value="1"/>
</dbReference>
<keyword evidence="7 10" id="KW-0283">Flagellar rotation</keyword>
<dbReference type="AlphaFoldDB" id="A0A4R3YIE8"/>
<accession>A0A4R3YIE8</accession>
<keyword evidence="11" id="KW-0966">Cell projection</keyword>
<evidence type="ECO:0000256" key="5">
    <source>
        <dbReference type="ARBA" id="ARBA00022500"/>
    </source>
</evidence>
<protein>
    <recommendedName>
        <fullName evidence="10">Flagellar protein FliL</fullName>
    </recommendedName>
</protein>
<dbReference type="NCBIfam" id="NF005435">
    <property type="entry name" value="PRK07021.1"/>
    <property type="match status" value="1"/>
</dbReference>
<keyword evidence="11" id="KW-0282">Flagellum</keyword>
<keyword evidence="5 10" id="KW-0145">Chemotaxis</keyword>
<gene>
    <name evidence="11" type="ORF">EDC63_101748</name>
</gene>
<dbReference type="OrthoDB" id="5297029at2"/>
<evidence type="ECO:0000313" key="12">
    <source>
        <dbReference type="Proteomes" id="UP000295367"/>
    </source>
</evidence>
<keyword evidence="4" id="KW-1003">Cell membrane</keyword>
<evidence type="ECO:0000256" key="7">
    <source>
        <dbReference type="ARBA" id="ARBA00022779"/>
    </source>
</evidence>
<dbReference type="InterPro" id="IPR005503">
    <property type="entry name" value="FliL"/>
</dbReference>
<reference evidence="11 12" key="1">
    <citation type="submission" date="2019-03" db="EMBL/GenBank/DDBJ databases">
        <title>Genomic Encyclopedia of Type Strains, Phase IV (KMG-IV): sequencing the most valuable type-strain genomes for metagenomic binning, comparative biology and taxonomic classification.</title>
        <authorList>
            <person name="Goeker M."/>
        </authorList>
    </citation>
    <scope>NUCLEOTIDE SEQUENCE [LARGE SCALE GENOMIC DNA]</scope>
    <source>
        <strain evidence="11 12">DSM 100309</strain>
    </source>
</reference>
<keyword evidence="8 10" id="KW-1133">Transmembrane helix</keyword>
<keyword evidence="6 10" id="KW-0812">Transmembrane</keyword>
<evidence type="ECO:0000313" key="11">
    <source>
        <dbReference type="EMBL" id="TCV90774.1"/>
    </source>
</evidence>
<dbReference type="PANTHER" id="PTHR35091">
    <property type="entry name" value="FLAGELLAR PROTEIN FLIL"/>
    <property type="match status" value="1"/>
</dbReference>
<organism evidence="11 12">
    <name type="scientific">Sulfurirhabdus autotrophica</name>
    <dbReference type="NCBI Taxonomy" id="1706046"/>
    <lineage>
        <taxon>Bacteria</taxon>
        <taxon>Pseudomonadati</taxon>
        <taxon>Pseudomonadota</taxon>
        <taxon>Betaproteobacteria</taxon>
        <taxon>Nitrosomonadales</taxon>
        <taxon>Sulfuricellaceae</taxon>
        <taxon>Sulfurirhabdus</taxon>
    </lineage>
</organism>
<feature type="transmembrane region" description="Helical" evidence="10">
    <location>
        <begin position="24"/>
        <end position="44"/>
    </location>
</feature>
<keyword evidence="12" id="KW-1185">Reference proteome</keyword>
<dbReference type="GO" id="GO:0071978">
    <property type="term" value="P:bacterial-type flagellum-dependent swarming motility"/>
    <property type="evidence" value="ECO:0007669"/>
    <property type="project" value="TreeGrafter"/>
</dbReference>
<evidence type="ECO:0000256" key="3">
    <source>
        <dbReference type="ARBA" id="ARBA00008281"/>
    </source>
</evidence>
<dbReference type="Proteomes" id="UP000295367">
    <property type="component" value="Unassembled WGS sequence"/>
</dbReference>
<proteinExistence type="inferred from homology"/>
<evidence type="ECO:0000256" key="10">
    <source>
        <dbReference type="RuleBase" id="RU364125"/>
    </source>
</evidence>
<keyword evidence="11" id="KW-0969">Cilium</keyword>
<keyword evidence="9 10" id="KW-0472">Membrane</keyword>
<comment type="caution">
    <text evidence="11">The sequence shown here is derived from an EMBL/GenBank/DDBJ whole genome shotgun (WGS) entry which is preliminary data.</text>
</comment>
<evidence type="ECO:0000256" key="9">
    <source>
        <dbReference type="ARBA" id="ARBA00023136"/>
    </source>
</evidence>
<evidence type="ECO:0000256" key="4">
    <source>
        <dbReference type="ARBA" id="ARBA00022475"/>
    </source>
</evidence>
<evidence type="ECO:0000256" key="8">
    <source>
        <dbReference type="ARBA" id="ARBA00022989"/>
    </source>
</evidence>